<dbReference type="SUPFAM" id="SSF54523">
    <property type="entry name" value="Pili subunits"/>
    <property type="match status" value="1"/>
</dbReference>
<evidence type="ECO:0000256" key="4">
    <source>
        <dbReference type="ARBA" id="ARBA00022989"/>
    </source>
</evidence>
<name>A0A2M7MEQ4_9BACT</name>
<accession>A0A2M7MEQ4</accession>
<feature type="domain" description="Type II secretion system protein GspG C-terminal" evidence="8">
    <location>
        <begin position="37"/>
        <end position="132"/>
    </location>
</feature>
<dbReference type="PRINTS" id="PR00813">
    <property type="entry name" value="BCTERIALGSPG"/>
</dbReference>
<evidence type="ECO:0000256" key="2">
    <source>
        <dbReference type="ARBA" id="ARBA00022481"/>
    </source>
</evidence>
<evidence type="ECO:0000256" key="5">
    <source>
        <dbReference type="ARBA" id="ARBA00023136"/>
    </source>
</evidence>
<evidence type="ECO:0000256" key="3">
    <source>
        <dbReference type="ARBA" id="ARBA00022692"/>
    </source>
</evidence>
<dbReference type="GO" id="GO:0015627">
    <property type="term" value="C:type II protein secretion system complex"/>
    <property type="evidence" value="ECO:0007669"/>
    <property type="project" value="InterPro"/>
</dbReference>
<evidence type="ECO:0000256" key="7">
    <source>
        <dbReference type="SAM" id="Phobius"/>
    </source>
</evidence>
<keyword evidence="5 7" id="KW-0472">Membrane</keyword>
<evidence type="ECO:0000313" key="9">
    <source>
        <dbReference type="EMBL" id="PIX88035.1"/>
    </source>
</evidence>
<sequence length="194" mass="21774">MIKQNFKNSFTLMELLVVIAIIGVLAAIAIPAINNARAKARDARRVQGLKEFSAALELYYENHQQYPAWAAGGSFAEATSTNPLYQALVPAYMPSLPEDPLSSEYVYYYKTDADGWAYKLVAYMEKDKEKAEKDGGSALRYYEAFTHRPEKEQVHFTGNPAEDDSDYLDEQMPGYTPPPPSYTFTATSQADWNA</sequence>
<dbReference type="NCBIfam" id="TIGR02532">
    <property type="entry name" value="IV_pilin_GFxxxE"/>
    <property type="match status" value="1"/>
</dbReference>
<protein>
    <recommendedName>
        <fullName evidence="8">Type II secretion system protein GspG C-terminal domain-containing protein</fullName>
    </recommendedName>
</protein>
<keyword evidence="2" id="KW-0488">Methylation</keyword>
<dbReference type="PANTHER" id="PTHR30093:SF44">
    <property type="entry name" value="TYPE II SECRETION SYSTEM CORE PROTEIN G"/>
    <property type="match status" value="1"/>
</dbReference>
<evidence type="ECO:0000259" key="8">
    <source>
        <dbReference type="Pfam" id="PF08334"/>
    </source>
</evidence>
<gene>
    <name evidence="9" type="ORF">COZ30_02055</name>
</gene>
<feature type="region of interest" description="Disordered" evidence="6">
    <location>
        <begin position="151"/>
        <end position="194"/>
    </location>
</feature>
<comment type="subcellular location">
    <subcellularLocation>
        <location evidence="1">Membrane</location>
        <topology evidence="1">Single-pass membrane protein</topology>
    </subcellularLocation>
</comment>
<evidence type="ECO:0000313" key="10">
    <source>
        <dbReference type="Proteomes" id="UP000230064"/>
    </source>
</evidence>
<dbReference type="GO" id="GO:0015628">
    <property type="term" value="P:protein secretion by the type II secretion system"/>
    <property type="evidence" value="ECO:0007669"/>
    <property type="project" value="InterPro"/>
</dbReference>
<dbReference type="PANTHER" id="PTHR30093">
    <property type="entry name" value="GENERAL SECRETION PATHWAY PROTEIN G"/>
    <property type="match status" value="1"/>
</dbReference>
<keyword evidence="4 7" id="KW-1133">Transmembrane helix</keyword>
<dbReference type="InterPro" id="IPR000983">
    <property type="entry name" value="Bac_GSPG_pilin"/>
</dbReference>
<keyword evidence="3 7" id="KW-0812">Transmembrane</keyword>
<dbReference type="InterPro" id="IPR012902">
    <property type="entry name" value="N_methyl_site"/>
</dbReference>
<dbReference type="Pfam" id="PF07963">
    <property type="entry name" value="N_methyl"/>
    <property type="match status" value="1"/>
</dbReference>
<dbReference type="InterPro" id="IPR045584">
    <property type="entry name" value="Pilin-like"/>
</dbReference>
<dbReference type="Proteomes" id="UP000230064">
    <property type="component" value="Unassembled WGS sequence"/>
</dbReference>
<comment type="caution">
    <text evidence="9">The sequence shown here is derived from an EMBL/GenBank/DDBJ whole genome shotgun (WGS) entry which is preliminary data.</text>
</comment>
<feature type="compositionally biased region" description="Polar residues" evidence="6">
    <location>
        <begin position="182"/>
        <end position="194"/>
    </location>
</feature>
<dbReference type="EMBL" id="PFJR01000050">
    <property type="protein sequence ID" value="PIX88035.1"/>
    <property type="molecule type" value="Genomic_DNA"/>
</dbReference>
<proteinExistence type="predicted"/>
<feature type="transmembrane region" description="Helical" evidence="7">
    <location>
        <begin position="12"/>
        <end position="33"/>
    </location>
</feature>
<dbReference type="Gene3D" id="3.30.700.10">
    <property type="entry name" value="Glycoprotein, Type 4 Pilin"/>
    <property type="match status" value="1"/>
</dbReference>
<organism evidence="9 10">
    <name type="scientific">Candidatus Nealsonbacteria bacterium CG_4_10_14_3_um_filter_36_16</name>
    <dbReference type="NCBI Taxonomy" id="1974685"/>
    <lineage>
        <taxon>Bacteria</taxon>
        <taxon>Candidatus Nealsoniibacteriota</taxon>
    </lineage>
</organism>
<reference evidence="10" key="1">
    <citation type="submission" date="2017-09" db="EMBL/GenBank/DDBJ databases">
        <title>Depth-based differentiation of microbial function through sediment-hosted aquifers and enrichment of novel symbionts in the deep terrestrial subsurface.</title>
        <authorList>
            <person name="Probst A.J."/>
            <person name="Ladd B."/>
            <person name="Jarett J.K."/>
            <person name="Geller-Mcgrath D.E."/>
            <person name="Sieber C.M.K."/>
            <person name="Emerson J.B."/>
            <person name="Anantharaman K."/>
            <person name="Thomas B.C."/>
            <person name="Malmstrom R."/>
            <person name="Stieglmeier M."/>
            <person name="Klingl A."/>
            <person name="Woyke T."/>
            <person name="Ryan C.M."/>
            <person name="Banfield J.F."/>
        </authorList>
    </citation>
    <scope>NUCLEOTIDE SEQUENCE [LARGE SCALE GENOMIC DNA]</scope>
</reference>
<dbReference type="AlphaFoldDB" id="A0A2M7MEQ4"/>
<evidence type="ECO:0000256" key="1">
    <source>
        <dbReference type="ARBA" id="ARBA00004167"/>
    </source>
</evidence>
<dbReference type="InterPro" id="IPR013545">
    <property type="entry name" value="T2SS_protein-GspG_C"/>
</dbReference>
<feature type="non-terminal residue" evidence="9">
    <location>
        <position position="194"/>
    </location>
</feature>
<evidence type="ECO:0000256" key="6">
    <source>
        <dbReference type="SAM" id="MobiDB-lite"/>
    </source>
</evidence>
<dbReference type="GO" id="GO:0016020">
    <property type="term" value="C:membrane"/>
    <property type="evidence" value="ECO:0007669"/>
    <property type="project" value="UniProtKB-SubCell"/>
</dbReference>
<dbReference type="Pfam" id="PF08334">
    <property type="entry name" value="T2SSG"/>
    <property type="match status" value="1"/>
</dbReference>